<evidence type="ECO:0000256" key="1">
    <source>
        <dbReference type="ARBA" id="ARBA00004651"/>
    </source>
</evidence>
<comment type="subcellular location">
    <subcellularLocation>
        <location evidence="1">Cell membrane</location>
        <topology evidence="1">Multi-pass membrane protein</topology>
    </subcellularLocation>
</comment>
<dbReference type="SUPFAM" id="SSF144083">
    <property type="entry name" value="Magnesium transport protein CorA, transmembrane region"/>
    <property type="match status" value="1"/>
</dbReference>
<evidence type="ECO:0000256" key="3">
    <source>
        <dbReference type="ARBA" id="ARBA00022448"/>
    </source>
</evidence>
<dbReference type="PANTHER" id="PTHR46494">
    <property type="entry name" value="CORA FAMILY METAL ION TRANSPORTER (EUROFUNG)"/>
    <property type="match status" value="1"/>
</dbReference>
<dbReference type="AlphaFoldDB" id="A0A0C3EXM8"/>
<keyword evidence="5 8" id="KW-0812">Transmembrane</keyword>
<dbReference type="GO" id="GO:0015087">
    <property type="term" value="F:cobalt ion transmembrane transporter activity"/>
    <property type="evidence" value="ECO:0007669"/>
    <property type="project" value="TreeGrafter"/>
</dbReference>
<dbReference type="Proteomes" id="UP000054166">
    <property type="component" value="Unassembled WGS sequence"/>
</dbReference>
<dbReference type="Gene3D" id="1.20.58.340">
    <property type="entry name" value="Magnesium transport protein CorA, transmembrane region"/>
    <property type="match status" value="1"/>
</dbReference>
<dbReference type="HOGENOM" id="CLU_018401_0_0_1"/>
<evidence type="ECO:0000256" key="8">
    <source>
        <dbReference type="SAM" id="Phobius"/>
    </source>
</evidence>
<reference evidence="9 10" key="1">
    <citation type="submission" date="2014-04" db="EMBL/GenBank/DDBJ databases">
        <authorList>
            <consortium name="DOE Joint Genome Institute"/>
            <person name="Kuo A."/>
            <person name="Tarkka M."/>
            <person name="Buscot F."/>
            <person name="Kohler A."/>
            <person name="Nagy L.G."/>
            <person name="Floudas D."/>
            <person name="Copeland A."/>
            <person name="Barry K.W."/>
            <person name="Cichocki N."/>
            <person name="Veneault-Fourrey C."/>
            <person name="LaButti K."/>
            <person name="Lindquist E.A."/>
            <person name="Lipzen A."/>
            <person name="Lundell T."/>
            <person name="Morin E."/>
            <person name="Murat C."/>
            <person name="Sun H."/>
            <person name="Tunlid A."/>
            <person name="Henrissat B."/>
            <person name="Grigoriev I.V."/>
            <person name="Hibbett D.S."/>
            <person name="Martin F."/>
            <person name="Nordberg H.P."/>
            <person name="Cantor M.N."/>
            <person name="Hua S.X."/>
        </authorList>
    </citation>
    <scope>NUCLEOTIDE SEQUENCE [LARGE SCALE GENOMIC DNA]</scope>
    <source>
        <strain evidence="9 10">F 1598</strain>
    </source>
</reference>
<keyword evidence="3" id="KW-0813">Transport</keyword>
<keyword evidence="7 8" id="KW-0472">Membrane</keyword>
<evidence type="ECO:0000256" key="6">
    <source>
        <dbReference type="ARBA" id="ARBA00022989"/>
    </source>
</evidence>
<sequence>MSQSAFELRNSHLLSRRIPKPSHRHAAPSGPWPYIDRLADQESEEVIDAKIPAVIGSCGHDNCKDCSKWTAYPQSLFGNWTIKPVRKCGIEGAVKGRNHPSTIYTADVLENGVFGDSGEFQVTEANKRDYWKNTLLPDREKGIRVRALFVDRMSGPVLQMLGTRYNVEPFFFSSSINWIPSRYKEHPIPKTGDHITVTLNFIRIMNPSSPVNTSAQSTLIDKPKPLISRLKSALSVVSWWSYFANQIEEIGSIDTLAPMYLRSSQKILYPDFLGIHMVRDAKSSTIISYHHDLDGRTTSAHDLFTRLKLVGRSVYWQLIVRNSKDPTFVFLAILWSALYAWDEALEALYAHFSWLESRVINTNDVALTYELHVIRAHLLHYTSLLRDFRTSVEFVRDTANPAMDSDDIEEATRISDKKLLDKECENLLSEIHRLEMNRRMQDDRVQNVQNLVYTSVNIEDSKAIKRLSYVTMIFLPGSFVANAFGMNVTELTSSGHTSLARFFETMFPLTIITIWIIVAFQSRFIVRDDRGARGVWKKLLWPVMFFNTIIPWSSSKDESSAYEYDLPMKKR</sequence>
<keyword evidence="4" id="KW-1003">Cell membrane</keyword>
<evidence type="ECO:0000256" key="4">
    <source>
        <dbReference type="ARBA" id="ARBA00022475"/>
    </source>
</evidence>
<dbReference type="GO" id="GO:0005886">
    <property type="term" value="C:plasma membrane"/>
    <property type="evidence" value="ECO:0007669"/>
    <property type="project" value="UniProtKB-SubCell"/>
</dbReference>
<accession>A0A0C3EXM8</accession>
<evidence type="ECO:0000256" key="7">
    <source>
        <dbReference type="ARBA" id="ARBA00023136"/>
    </source>
</evidence>
<dbReference type="Pfam" id="PF01544">
    <property type="entry name" value="CorA"/>
    <property type="match status" value="1"/>
</dbReference>
<name>A0A0C3EXM8_PILCF</name>
<keyword evidence="10" id="KW-1185">Reference proteome</keyword>
<dbReference type="EMBL" id="KN833026">
    <property type="protein sequence ID" value="KIM77280.1"/>
    <property type="molecule type" value="Genomic_DNA"/>
</dbReference>
<evidence type="ECO:0000256" key="5">
    <source>
        <dbReference type="ARBA" id="ARBA00022692"/>
    </source>
</evidence>
<dbReference type="InParanoid" id="A0A0C3EXM8"/>
<dbReference type="InterPro" id="IPR045863">
    <property type="entry name" value="CorA_TM1_TM2"/>
</dbReference>
<organism evidence="9 10">
    <name type="scientific">Piloderma croceum (strain F 1598)</name>
    <dbReference type="NCBI Taxonomy" id="765440"/>
    <lineage>
        <taxon>Eukaryota</taxon>
        <taxon>Fungi</taxon>
        <taxon>Dikarya</taxon>
        <taxon>Basidiomycota</taxon>
        <taxon>Agaricomycotina</taxon>
        <taxon>Agaricomycetes</taxon>
        <taxon>Agaricomycetidae</taxon>
        <taxon>Atheliales</taxon>
        <taxon>Atheliaceae</taxon>
        <taxon>Piloderma</taxon>
    </lineage>
</organism>
<evidence type="ECO:0000256" key="2">
    <source>
        <dbReference type="ARBA" id="ARBA00009765"/>
    </source>
</evidence>
<reference evidence="10" key="2">
    <citation type="submission" date="2015-01" db="EMBL/GenBank/DDBJ databases">
        <title>Evolutionary Origins and Diversification of the Mycorrhizal Mutualists.</title>
        <authorList>
            <consortium name="DOE Joint Genome Institute"/>
            <consortium name="Mycorrhizal Genomics Consortium"/>
            <person name="Kohler A."/>
            <person name="Kuo A."/>
            <person name="Nagy L.G."/>
            <person name="Floudas D."/>
            <person name="Copeland A."/>
            <person name="Barry K.W."/>
            <person name="Cichocki N."/>
            <person name="Veneault-Fourrey C."/>
            <person name="LaButti K."/>
            <person name="Lindquist E.A."/>
            <person name="Lipzen A."/>
            <person name="Lundell T."/>
            <person name="Morin E."/>
            <person name="Murat C."/>
            <person name="Riley R."/>
            <person name="Ohm R."/>
            <person name="Sun H."/>
            <person name="Tunlid A."/>
            <person name="Henrissat B."/>
            <person name="Grigoriev I.V."/>
            <person name="Hibbett D.S."/>
            <person name="Martin F."/>
        </authorList>
    </citation>
    <scope>NUCLEOTIDE SEQUENCE [LARGE SCALE GENOMIC DNA]</scope>
    <source>
        <strain evidence="10">F 1598</strain>
    </source>
</reference>
<protein>
    <submittedName>
        <fullName evidence="9">Uncharacterized protein</fullName>
    </submittedName>
</protein>
<evidence type="ECO:0000313" key="10">
    <source>
        <dbReference type="Proteomes" id="UP000054166"/>
    </source>
</evidence>
<dbReference type="STRING" id="765440.A0A0C3EXM8"/>
<dbReference type="InterPro" id="IPR002523">
    <property type="entry name" value="MgTranspt_CorA/ZnTranspt_ZntB"/>
</dbReference>
<proteinExistence type="inferred from homology"/>
<dbReference type="GO" id="GO:0050897">
    <property type="term" value="F:cobalt ion binding"/>
    <property type="evidence" value="ECO:0007669"/>
    <property type="project" value="TreeGrafter"/>
</dbReference>
<dbReference type="GO" id="GO:0015095">
    <property type="term" value="F:magnesium ion transmembrane transporter activity"/>
    <property type="evidence" value="ECO:0007669"/>
    <property type="project" value="TreeGrafter"/>
</dbReference>
<dbReference type="SUPFAM" id="SSF143865">
    <property type="entry name" value="CorA soluble domain-like"/>
    <property type="match status" value="1"/>
</dbReference>
<comment type="similarity">
    <text evidence="2">Belongs to the CorA metal ion transporter (MIT) (TC 1.A.35) family.</text>
</comment>
<evidence type="ECO:0000313" key="9">
    <source>
        <dbReference type="EMBL" id="KIM77280.1"/>
    </source>
</evidence>
<dbReference type="OrthoDB" id="3231000at2759"/>
<dbReference type="InterPro" id="IPR045861">
    <property type="entry name" value="CorA_cytoplasmic_dom"/>
</dbReference>
<feature type="transmembrane region" description="Helical" evidence="8">
    <location>
        <begin position="506"/>
        <end position="526"/>
    </location>
</feature>
<gene>
    <name evidence="9" type="ORF">PILCRDRAFT_825441</name>
</gene>
<feature type="transmembrane region" description="Helical" evidence="8">
    <location>
        <begin position="467"/>
        <end position="486"/>
    </location>
</feature>
<dbReference type="PANTHER" id="PTHR46494:SF1">
    <property type="entry name" value="CORA FAMILY METAL ION TRANSPORTER (EUROFUNG)"/>
    <property type="match status" value="1"/>
</dbReference>
<dbReference type="GO" id="GO:0000287">
    <property type="term" value="F:magnesium ion binding"/>
    <property type="evidence" value="ECO:0007669"/>
    <property type="project" value="TreeGrafter"/>
</dbReference>
<keyword evidence="6 8" id="KW-1133">Transmembrane helix</keyword>